<keyword evidence="3" id="KW-0812">Transmembrane</keyword>
<evidence type="ECO:0000256" key="1">
    <source>
        <dbReference type="ARBA" id="ARBA00022801"/>
    </source>
</evidence>
<keyword evidence="6" id="KW-1185">Reference proteome</keyword>
<feature type="transmembrane region" description="Helical" evidence="3">
    <location>
        <begin position="116"/>
        <end position="134"/>
    </location>
</feature>
<dbReference type="Pfam" id="PF07228">
    <property type="entry name" value="SpoIIE"/>
    <property type="match status" value="1"/>
</dbReference>
<feature type="transmembrane region" description="Helical" evidence="3">
    <location>
        <begin position="90"/>
        <end position="110"/>
    </location>
</feature>
<evidence type="ECO:0000256" key="2">
    <source>
        <dbReference type="SAM" id="Coils"/>
    </source>
</evidence>
<dbReference type="Proteomes" id="UP000267268">
    <property type="component" value="Chromosome 1"/>
</dbReference>
<dbReference type="GO" id="GO:0016791">
    <property type="term" value="F:phosphatase activity"/>
    <property type="evidence" value="ECO:0007669"/>
    <property type="project" value="TreeGrafter"/>
</dbReference>
<feature type="coiled-coil region" evidence="2">
    <location>
        <begin position="207"/>
        <end position="259"/>
    </location>
</feature>
<keyword evidence="3" id="KW-0472">Membrane</keyword>
<dbReference type="AlphaFoldDB" id="A0A3Q9FMW5"/>
<dbReference type="KEGG" id="fll:EI427_06690"/>
<gene>
    <name evidence="5" type="ORF">EI427_06690</name>
</gene>
<dbReference type="InterPro" id="IPR001932">
    <property type="entry name" value="PPM-type_phosphatase-like_dom"/>
</dbReference>
<protein>
    <recommendedName>
        <fullName evidence="4">PPM-type phosphatase domain-containing protein</fullName>
    </recommendedName>
</protein>
<feature type="transmembrane region" description="Helical" evidence="3">
    <location>
        <begin position="38"/>
        <end position="59"/>
    </location>
</feature>
<dbReference type="InterPro" id="IPR052016">
    <property type="entry name" value="Bact_Sigma-Reg"/>
</dbReference>
<evidence type="ECO:0000313" key="6">
    <source>
        <dbReference type="Proteomes" id="UP000267268"/>
    </source>
</evidence>
<organism evidence="5 6">
    <name type="scientific">Flammeovirga pectinis</name>
    <dbReference type="NCBI Taxonomy" id="2494373"/>
    <lineage>
        <taxon>Bacteria</taxon>
        <taxon>Pseudomonadati</taxon>
        <taxon>Bacteroidota</taxon>
        <taxon>Cytophagia</taxon>
        <taxon>Cytophagales</taxon>
        <taxon>Flammeovirgaceae</taxon>
        <taxon>Flammeovirga</taxon>
    </lineage>
</organism>
<dbReference type="PANTHER" id="PTHR43156">
    <property type="entry name" value="STAGE II SPORULATION PROTEIN E-RELATED"/>
    <property type="match status" value="1"/>
</dbReference>
<evidence type="ECO:0000259" key="4">
    <source>
        <dbReference type="Pfam" id="PF07228"/>
    </source>
</evidence>
<feature type="transmembrane region" description="Helical" evidence="3">
    <location>
        <begin position="139"/>
        <end position="156"/>
    </location>
</feature>
<name>A0A3Q9FMW5_9BACT</name>
<reference evidence="5 6" key="1">
    <citation type="submission" date="2018-12" db="EMBL/GenBank/DDBJ databases">
        <title>Flammeovirga pectinis sp. nov., isolated from the gut of the Korean scallop, Patinopecten yessoensis.</title>
        <authorList>
            <person name="Bae J.-W."/>
            <person name="Jeong Y.-S."/>
            <person name="Kang W."/>
        </authorList>
    </citation>
    <scope>NUCLEOTIDE SEQUENCE [LARGE SCALE GENOMIC DNA]</scope>
    <source>
        <strain evidence="5 6">L12M1</strain>
    </source>
</reference>
<feature type="domain" description="PPM-type phosphatase" evidence="4">
    <location>
        <begin position="318"/>
        <end position="509"/>
    </location>
</feature>
<dbReference type="InterPro" id="IPR036457">
    <property type="entry name" value="PPM-type-like_dom_sf"/>
</dbReference>
<feature type="transmembrane region" description="Helical" evidence="3">
    <location>
        <begin position="176"/>
        <end position="197"/>
    </location>
</feature>
<evidence type="ECO:0000256" key="3">
    <source>
        <dbReference type="SAM" id="Phobius"/>
    </source>
</evidence>
<dbReference type="PANTHER" id="PTHR43156:SF9">
    <property type="entry name" value="HAMP DOMAIN-CONTAINING PROTEIN"/>
    <property type="match status" value="1"/>
</dbReference>
<dbReference type="RefSeq" id="WP_126612958.1">
    <property type="nucleotide sequence ID" value="NZ_CP034562.1"/>
</dbReference>
<proteinExistence type="predicted"/>
<dbReference type="EMBL" id="CP034562">
    <property type="protein sequence ID" value="AZQ61936.1"/>
    <property type="molecule type" value="Genomic_DNA"/>
</dbReference>
<sequence length="513" mass="59165">MSTKTHIENPNITFIGSIKKQIIDAVVQETRREADRNFFLFSVLMSVGGLTWGILALYFGLTVPSIIPFGYVIFSGINLTIWIKTDNKRICKALQTFFSILLPFVFQIILGGSKSTGVVMIWSLFALTSTLAFYKGKSLFYWLVIFVLLLGIVILIDHEIEHITPESLRNYQIFNLLLMINFSMISSMLFFLSKFFVDQQLKTMDELVETNGQLIAAEEEVRQNSEEIFVMNDMLKESNQKLEDAYVELEKSKDNQIEQMSHAIFESIDYAKNIQSCFLPQLHRFPDLVKDGFILFKPRDVVSGDFYWFYKHEQYRVITAVDCTGHGVPGAFMSLLGAEALNSIIVLRQIFESDQILNELDKMIRKKLKQDTTNNKDGMDLSLTVFNTETKKVSFSGAKNPLIYIKDNELNFIKGDRQPIGMFHPDQTPNPFTKHEFDYDSSMSFYLYSDGFQDQFGGPKMKKFMPKKLKEALFNQHHLKMSVQLNMLKTIFSTWKKDEQQTDDVLVIGFTMD</sequence>
<accession>A0A3Q9FMW5</accession>
<keyword evidence="2" id="KW-0175">Coiled coil</keyword>
<dbReference type="OrthoDB" id="1119265at2"/>
<keyword evidence="3" id="KW-1133">Transmembrane helix</keyword>
<feature type="transmembrane region" description="Helical" evidence="3">
    <location>
        <begin position="65"/>
        <end position="83"/>
    </location>
</feature>
<evidence type="ECO:0000313" key="5">
    <source>
        <dbReference type="EMBL" id="AZQ61936.1"/>
    </source>
</evidence>
<keyword evidence="1" id="KW-0378">Hydrolase</keyword>
<dbReference type="Gene3D" id="3.60.40.10">
    <property type="entry name" value="PPM-type phosphatase domain"/>
    <property type="match status" value="1"/>
</dbReference>